<protein>
    <submittedName>
        <fullName evidence="2">Uncharacterized protein</fullName>
    </submittedName>
</protein>
<gene>
    <name evidence="2" type="ORF">HGRIS_005777</name>
</gene>
<evidence type="ECO:0000313" key="3">
    <source>
        <dbReference type="Proteomes" id="UP001556367"/>
    </source>
</evidence>
<evidence type="ECO:0000256" key="1">
    <source>
        <dbReference type="SAM" id="MobiDB-lite"/>
    </source>
</evidence>
<feature type="compositionally biased region" description="Basic and acidic residues" evidence="1">
    <location>
        <begin position="27"/>
        <end position="46"/>
    </location>
</feature>
<accession>A0ABR3JXU3</accession>
<proteinExistence type="predicted"/>
<dbReference type="EMBL" id="JASNQZ010000001">
    <property type="protein sequence ID" value="KAL0960755.1"/>
    <property type="molecule type" value="Genomic_DNA"/>
</dbReference>
<evidence type="ECO:0000313" key="2">
    <source>
        <dbReference type="EMBL" id="KAL0960755.1"/>
    </source>
</evidence>
<dbReference type="Proteomes" id="UP001556367">
    <property type="component" value="Unassembled WGS sequence"/>
</dbReference>
<comment type="caution">
    <text evidence="2">The sequence shown here is derived from an EMBL/GenBank/DDBJ whole genome shotgun (WGS) entry which is preliminary data.</text>
</comment>
<organism evidence="2 3">
    <name type="scientific">Hohenbuehelia grisea</name>
    <dbReference type="NCBI Taxonomy" id="104357"/>
    <lineage>
        <taxon>Eukaryota</taxon>
        <taxon>Fungi</taxon>
        <taxon>Dikarya</taxon>
        <taxon>Basidiomycota</taxon>
        <taxon>Agaricomycotina</taxon>
        <taxon>Agaricomycetes</taxon>
        <taxon>Agaricomycetidae</taxon>
        <taxon>Agaricales</taxon>
        <taxon>Pleurotineae</taxon>
        <taxon>Pleurotaceae</taxon>
        <taxon>Hohenbuehelia</taxon>
    </lineage>
</organism>
<reference evidence="3" key="1">
    <citation type="submission" date="2024-06" db="EMBL/GenBank/DDBJ databases">
        <title>Multi-omics analyses provide insights into the biosynthesis of the anticancer antibiotic pleurotin in Hohenbuehelia grisea.</title>
        <authorList>
            <person name="Weaver J.A."/>
            <person name="Alberti F."/>
        </authorList>
    </citation>
    <scope>NUCLEOTIDE SEQUENCE [LARGE SCALE GENOMIC DNA]</scope>
    <source>
        <strain evidence="3">T-177</strain>
    </source>
</reference>
<feature type="compositionally biased region" description="Polar residues" evidence="1">
    <location>
        <begin position="1"/>
        <end position="26"/>
    </location>
</feature>
<feature type="region of interest" description="Disordered" evidence="1">
    <location>
        <begin position="1"/>
        <end position="49"/>
    </location>
</feature>
<name>A0ABR3JXU3_9AGAR</name>
<keyword evidence="3" id="KW-1185">Reference proteome</keyword>
<sequence>MSSRSSHTNKENTPVLSSQARSTRVRPQTEKHKAIDAERANKAETQHRKKAAAALRAMQAEDEQTNFQYGLLPPESEDEGDEVMLLRKQPIQFTSQTVPQAP</sequence>